<reference evidence="7" key="1">
    <citation type="journal article" date="2023" name="G3 (Bethesda)">
        <title>Whole genome assemblies of Zophobas morio and Tenebrio molitor.</title>
        <authorList>
            <person name="Kaur S."/>
            <person name="Stinson S.A."/>
            <person name="diCenzo G.C."/>
        </authorList>
    </citation>
    <scope>NUCLEOTIDE SEQUENCE</scope>
    <source>
        <strain evidence="7">QUZm001</strain>
    </source>
</reference>
<comment type="caution">
    <text evidence="7">The sequence shown here is derived from an EMBL/GenBank/DDBJ whole genome shotgun (WGS) entry which is preliminary data.</text>
</comment>
<dbReference type="PANTHER" id="PTHR20991:SF0">
    <property type="entry name" value="PROTEIN PTHB1"/>
    <property type="match status" value="1"/>
</dbReference>
<dbReference type="GO" id="GO:0034464">
    <property type="term" value="C:BBSome"/>
    <property type="evidence" value="ECO:0007669"/>
    <property type="project" value="InterPro"/>
</dbReference>
<dbReference type="InterPro" id="IPR028073">
    <property type="entry name" value="PHTB1_N_dom"/>
</dbReference>
<evidence type="ECO:0000259" key="4">
    <source>
        <dbReference type="Pfam" id="PF23337"/>
    </source>
</evidence>
<gene>
    <name evidence="7" type="ORF">Zmor_025946</name>
</gene>
<feature type="domain" description="PTHB1 N-terminal" evidence="2">
    <location>
        <begin position="1"/>
        <end position="357"/>
    </location>
</feature>
<feature type="region of interest" description="Disordered" evidence="1">
    <location>
        <begin position="808"/>
        <end position="844"/>
    </location>
</feature>
<feature type="domain" description="PTHB1 GAE" evidence="3">
    <location>
        <begin position="432"/>
        <end position="512"/>
    </location>
</feature>
<dbReference type="Proteomes" id="UP001168821">
    <property type="component" value="Unassembled WGS sequence"/>
</dbReference>
<dbReference type="InterPro" id="IPR055363">
    <property type="entry name" value="PTHB1_hp_dom"/>
</dbReference>
<dbReference type="InterPro" id="IPR028074">
    <property type="entry name" value="PHTB1_GAE_dom"/>
</dbReference>
<dbReference type="AlphaFoldDB" id="A0AA38M5L0"/>
<dbReference type="PANTHER" id="PTHR20991">
    <property type="entry name" value="PARATHYROID HORMONE-RESPONSIVE B1 GENE"/>
    <property type="match status" value="1"/>
</dbReference>
<dbReference type="Pfam" id="PF23337">
    <property type="entry name" value="PTHB1_pf"/>
    <property type="match status" value="1"/>
</dbReference>
<evidence type="ECO:0000259" key="3">
    <source>
        <dbReference type="Pfam" id="PF14728"/>
    </source>
</evidence>
<dbReference type="Pfam" id="PF23339">
    <property type="entry name" value="PTHB1_CtH"/>
    <property type="match status" value="1"/>
</dbReference>
<dbReference type="InterPro" id="IPR055362">
    <property type="entry name" value="PTHB1_pf_dom"/>
</dbReference>
<evidence type="ECO:0000313" key="8">
    <source>
        <dbReference type="Proteomes" id="UP001168821"/>
    </source>
</evidence>
<evidence type="ECO:0000259" key="6">
    <source>
        <dbReference type="Pfam" id="PF23339"/>
    </source>
</evidence>
<sequence length="862" mass="96775">MSLFKIRTFWSTHCEDDESFDQNSLLVTKLNSDSDVIVTGSHSGILRIFKPLCETNDSSNLTDYKVTDLLIETIIKDPILQISCGRLVSGSPKKQLAILQPRLVGVYALVTKEGATDHGVQHILQLLYEHKLRRSAHNFFVGPFGGSQSRDFICVQSLDGLFTFFEQESFAFCCFLPDFLLPGPLVFVRKSDSFVTVNSAWQIMSFKYKILSEAGQNSLEEDDVGKKVTSDWKFNLGEAVTDLDVVEDPSSRESFIMVLGERNMFCLSDIGKLKYMKRLDFSPTCFINFSLNDRIMSLVVSETNNLLIYQNTSLKWCAQLQTSPISVKRAFMHNISGALVFLSQEGILECSYLGTEPSLFVAPPLAMQELDFEKAGVELATLYKTIKNSYSNDIKVTNASAERELTLNVSVSPHLEPCTFDTNIKTAINNQMCSISIEISPQALFEEVQITLLAQYPLRVEPQIEFFNNLSEKTSMNCYAFMEGVGEVVSLNVEVVASFISSLGVPRSVTRSAMLPLNLVLETCPPLKDSDCKVTLNINQSPVGLSVLFPEYTFSTTGSAIGFRKLTAGEVVTILLAKSSERYRLQSNSFASLSLLVEQMVDRLKKHYSNKSDFAITFNPPLPINEPLQYIGRHFEARQKFSSLQEQLTQLSSQFRLIQKRLIAKFKVKNPTPLSNLELLLEDTFNEIIKLTTTLEDEKQQLLKTQTELSCALHVLANLIKLMDCNNNVAGLIQSAFNPCVYDMDGQNWEDVHDASLCYLLRTVLAKSEKDKLRAAHTSFEEVKDITKIEKRLSQVLERIPKGALLETHFPLDEDKQEGEDDGDNRESVDAAMPIGSKIGESSSRLLSARKGLLRRRHKVDD</sequence>
<dbReference type="Pfam" id="PF23338">
    <property type="entry name" value="PTHB1_hp"/>
    <property type="match status" value="1"/>
</dbReference>
<evidence type="ECO:0000259" key="2">
    <source>
        <dbReference type="Pfam" id="PF14727"/>
    </source>
</evidence>
<dbReference type="GO" id="GO:0060271">
    <property type="term" value="P:cilium assembly"/>
    <property type="evidence" value="ECO:0007669"/>
    <property type="project" value="TreeGrafter"/>
</dbReference>
<feature type="domain" description="PTHB1 hairpin" evidence="5">
    <location>
        <begin position="621"/>
        <end position="723"/>
    </location>
</feature>
<dbReference type="GO" id="GO:0016020">
    <property type="term" value="C:membrane"/>
    <property type="evidence" value="ECO:0007669"/>
    <property type="project" value="TreeGrafter"/>
</dbReference>
<feature type="domain" description="PTHB1 C-terminal helix bundle" evidence="6">
    <location>
        <begin position="727"/>
        <end position="800"/>
    </location>
</feature>
<dbReference type="Pfam" id="PF14727">
    <property type="entry name" value="PHTB1_N"/>
    <property type="match status" value="1"/>
</dbReference>
<evidence type="ECO:0000256" key="1">
    <source>
        <dbReference type="SAM" id="MobiDB-lite"/>
    </source>
</evidence>
<accession>A0AA38M5L0</accession>
<proteinExistence type="predicted"/>
<protein>
    <recommendedName>
        <fullName evidence="9">Protein PTHB1</fullName>
    </recommendedName>
</protein>
<dbReference type="InterPro" id="IPR026511">
    <property type="entry name" value="PTHB1"/>
</dbReference>
<dbReference type="EMBL" id="JALNTZ010000008">
    <property type="protein sequence ID" value="KAJ3643222.1"/>
    <property type="molecule type" value="Genomic_DNA"/>
</dbReference>
<feature type="domain" description="PTHB1 platform" evidence="4">
    <location>
        <begin position="516"/>
        <end position="618"/>
    </location>
</feature>
<name>A0AA38M5L0_9CUCU</name>
<organism evidence="7 8">
    <name type="scientific">Zophobas morio</name>
    <dbReference type="NCBI Taxonomy" id="2755281"/>
    <lineage>
        <taxon>Eukaryota</taxon>
        <taxon>Metazoa</taxon>
        <taxon>Ecdysozoa</taxon>
        <taxon>Arthropoda</taxon>
        <taxon>Hexapoda</taxon>
        <taxon>Insecta</taxon>
        <taxon>Pterygota</taxon>
        <taxon>Neoptera</taxon>
        <taxon>Endopterygota</taxon>
        <taxon>Coleoptera</taxon>
        <taxon>Polyphaga</taxon>
        <taxon>Cucujiformia</taxon>
        <taxon>Tenebrionidae</taxon>
        <taxon>Zophobas</taxon>
    </lineage>
</organism>
<feature type="compositionally biased region" description="Acidic residues" evidence="1">
    <location>
        <begin position="815"/>
        <end position="824"/>
    </location>
</feature>
<evidence type="ECO:0008006" key="9">
    <source>
        <dbReference type="Google" id="ProtNLM"/>
    </source>
</evidence>
<keyword evidence="8" id="KW-1185">Reference proteome</keyword>
<dbReference type="InterPro" id="IPR055364">
    <property type="entry name" value="PTHB1_CtH_dom"/>
</dbReference>
<evidence type="ECO:0000313" key="7">
    <source>
        <dbReference type="EMBL" id="KAJ3643222.1"/>
    </source>
</evidence>
<dbReference type="Pfam" id="PF14728">
    <property type="entry name" value="PTHB1_GAE"/>
    <property type="match status" value="1"/>
</dbReference>
<evidence type="ECO:0000259" key="5">
    <source>
        <dbReference type="Pfam" id="PF23338"/>
    </source>
</evidence>